<dbReference type="EMBL" id="CP036281">
    <property type="protein sequence ID" value="QDU78501.1"/>
    <property type="molecule type" value="Genomic_DNA"/>
</dbReference>
<dbReference type="KEGG" id="plon:Pla110_02050"/>
<sequence length="538" mass="60750">MLLGKRVFIRRNSLKSPVTKLLLTVSLTLIFLAALAPGIMVAAEPIELENRRELFIDDFLIGELKGTAEQELHQPEIQEIVLKHDAPWEGSGSGYHSIFKDGDIYRMYYKAWHLEVTDKGLNTGKHPLYCCYAESRDGIHWEKPNLGICEFNGSKENNIILYPGQFPEVNADPGHPAIFKDTNPDCPPESRYKAIIRSSKPHGLLAFHSADGIHFEPMQNEPVITEGAFDSQNLAFWDTEANVYRAYWRVFTGGVTDGDNWKPSGDRAIRTATSKDFLNWGPFEDLTYEDSPSEELYTNQIKPYDRAPHLLLGFPARYVERGWSPAMEQLPETEQRHLRSKSSDRYGMALSEGLLMASRNGTHFKRWNEAFLPPGRERKGTWQYGHQYIGWHLVETKSTVDDSLSELSLYSTESYWTEPGSEVRRYSLRPDGFVSISADREGGELLTPPITFTGTELSLNLATSAVGSVQVEMQDANGKPLSGFSLQECDVLFGDSIDKTVSWKGSSDLGTLSSQPVRLRFVMNDADLYSLHFRKSDK</sequence>
<dbReference type="SUPFAM" id="SSF75005">
    <property type="entry name" value="Arabinanase/levansucrase/invertase"/>
    <property type="match status" value="1"/>
</dbReference>
<dbReference type="Gene3D" id="2.115.10.20">
    <property type="entry name" value="Glycosyl hydrolase domain, family 43"/>
    <property type="match status" value="1"/>
</dbReference>
<proteinExistence type="predicted"/>
<protein>
    <recommendedName>
        <fullName evidence="3">Glycosyl hydrolase family 32 N-terminal domain-containing protein</fullName>
    </recommendedName>
</protein>
<accession>A0A518CH00</accession>
<evidence type="ECO:0008006" key="3">
    <source>
        <dbReference type="Google" id="ProtNLM"/>
    </source>
</evidence>
<dbReference type="AlphaFoldDB" id="A0A518CH00"/>
<evidence type="ECO:0000313" key="2">
    <source>
        <dbReference type="Proteomes" id="UP000317178"/>
    </source>
</evidence>
<keyword evidence="2" id="KW-1185">Reference proteome</keyword>
<organism evidence="1 2">
    <name type="scientific">Polystyrenella longa</name>
    <dbReference type="NCBI Taxonomy" id="2528007"/>
    <lineage>
        <taxon>Bacteria</taxon>
        <taxon>Pseudomonadati</taxon>
        <taxon>Planctomycetota</taxon>
        <taxon>Planctomycetia</taxon>
        <taxon>Planctomycetales</taxon>
        <taxon>Planctomycetaceae</taxon>
        <taxon>Polystyrenella</taxon>
    </lineage>
</organism>
<gene>
    <name evidence="1" type="ORF">Pla110_02050</name>
</gene>
<evidence type="ECO:0000313" key="1">
    <source>
        <dbReference type="EMBL" id="QDU78501.1"/>
    </source>
</evidence>
<dbReference type="InterPro" id="IPR023296">
    <property type="entry name" value="Glyco_hydro_beta-prop_sf"/>
</dbReference>
<name>A0A518CH00_9PLAN</name>
<reference evidence="1 2" key="1">
    <citation type="submission" date="2019-02" db="EMBL/GenBank/DDBJ databases">
        <title>Deep-cultivation of Planctomycetes and their phenomic and genomic characterization uncovers novel biology.</title>
        <authorList>
            <person name="Wiegand S."/>
            <person name="Jogler M."/>
            <person name="Boedeker C."/>
            <person name="Pinto D."/>
            <person name="Vollmers J."/>
            <person name="Rivas-Marin E."/>
            <person name="Kohn T."/>
            <person name="Peeters S.H."/>
            <person name="Heuer A."/>
            <person name="Rast P."/>
            <person name="Oberbeckmann S."/>
            <person name="Bunk B."/>
            <person name="Jeske O."/>
            <person name="Meyerdierks A."/>
            <person name="Storesund J.E."/>
            <person name="Kallscheuer N."/>
            <person name="Luecker S."/>
            <person name="Lage O.M."/>
            <person name="Pohl T."/>
            <person name="Merkel B.J."/>
            <person name="Hornburger P."/>
            <person name="Mueller R.-W."/>
            <person name="Bruemmer F."/>
            <person name="Labrenz M."/>
            <person name="Spormann A.M."/>
            <person name="Op den Camp H."/>
            <person name="Overmann J."/>
            <person name="Amann R."/>
            <person name="Jetten M.S.M."/>
            <person name="Mascher T."/>
            <person name="Medema M.H."/>
            <person name="Devos D.P."/>
            <person name="Kaster A.-K."/>
            <person name="Ovreas L."/>
            <person name="Rohde M."/>
            <person name="Galperin M.Y."/>
            <person name="Jogler C."/>
        </authorList>
    </citation>
    <scope>NUCLEOTIDE SEQUENCE [LARGE SCALE GENOMIC DNA]</scope>
    <source>
        <strain evidence="1 2">Pla110</strain>
    </source>
</reference>
<dbReference type="Proteomes" id="UP000317178">
    <property type="component" value="Chromosome"/>
</dbReference>
<dbReference type="RefSeq" id="WP_231742795.1">
    <property type="nucleotide sequence ID" value="NZ_CP036281.1"/>
</dbReference>